<keyword evidence="2" id="KW-1185">Reference proteome</keyword>
<comment type="caution">
    <text evidence="1">The sequence shown here is derived from an EMBL/GenBank/DDBJ whole genome shotgun (WGS) entry which is preliminary data.</text>
</comment>
<organism evidence="1 2">
    <name type="scientific">Brachionus calyciflorus</name>
    <dbReference type="NCBI Taxonomy" id="104777"/>
    <lineage>
        <taxon>Eukaryota</taxon>
        <taxon>Metazoa</taxon>
        <taxon>Spiralia</taxon>
        <taxon>Gnathifera</taxon>
        <taxon>Rotifera</taxon>
        <taxon>Eurotatoria</taxon>
        <taxon>Monogononta</taxon>
        <taxon>Pseudotrocha</taxon>
        <taxon>Ploima</taxon>
        <taxon>Brachionidae</taxon>
        <taxon>Brachionus</taxon>
    </lineage>
</organism>
<reference evidence="1" key="1">
    <citation type="submission" date="2021-02" db="EMBL/GenBank/DDBJ databases">
        <authorList>
            <person name="Nowell W R."/>
        </authorList>
    </citation>
    <scope>NUCLEOTIDE SEQUENCE</scope>
    <source>
        <strain evidence="1">Ploen Becks lab</strain>
    </source>
</reference>
<proteinExistence type="predicted"/>
<dbReference type="Proteomes" id="UP000663879">
    <property type="component" value="Unassembled WGS sequence"/>
</dbReference>
<dbReference type="OrthoDB" id="10044445at2759"/>
<gene>
    <name evidence="1" type="ORF">OXX778_LOCUS3080</name>
</gene>
<dbReference type="AlphaFoldDB" id="A0A813NFU5"/>
<evidence type="ECO:0000313" key="2">
    <source>
        <dbReference type="Proteomes" id="UP000663879"/>
    </source>
</evidence>
<accession>A0A813NFU5</accession>
<sequence>MIFKTKCIKEYGFSKILETLIRDLQILEQDGIEISTQNNSMIVKGTICYIVSDNLAANGIAGLVKSFSSRVSGFCRFCTAHNDDIQHKFNEDELISRIESSSTIGIKTNCCLNDLQYFNILNGQPPDIMHDFLEGVLCLNLGLLMDSIRRFVSVDELKSQLENFKYGRHDGKNKVPFDVFTDRSINKTNGFKLSATHIWVLIRVFPILFVEI</sequence>
<name>A0A813NFU5_9BILA</name>
<dbReference type="EMBL" id="CAJNOC010000260">
    <property type="protein sequence ID" value="CAF0735073.1"/>
    <property type="molecule type" value="Genomic_DNA"/>
</dbReference>
<evidence type="ECO:0000313" key="1">
    <source>
        <dbReference type="EMBL" id="CAF0735073.1"/>
    </source>
</evidence>
<protein>
    <submittedName>
        <fullName evidence="1">Uncharacterized protein</fullName>
    </submittedName>
</protein>